<name>A0A0H5Q264_9ZZZZ</name>
<reference evidence="1" key="2">
    <citation type="submission" date="2015-07" db="EMBL/GenBank/DDBJ databases">
        <title>Plasmids, circular viruses and viroids from rat gut.</title>
        <authorList>
            <person name="Jorgensen T.J."/>
            <person name="Hansen M.A."/>
            <person name="Xu Z."/>
            <person name="Tabak M.A."/>
            <person name="Sorensen S.J."/>
            <person name="Hansen L.H."/>
        </authorList>
    </citation>
    <scope>NUCLEOTIDE SEQUENCE</scope>
    <source>
        <strain evidence="1">RGFK0925</strain>
    </source>
</reference>
<organism evidence="1">
    <name type="scientific">uncultured prokaryote</name>
    <dbReference type="NCBI Taxonomy" id="198431"/>
    <lineage>
        <taxon>unclassified sequences</taxon>
        <taxon>environmental samples</taxon>
    </lineage>
</organism>
<proteinExistence type="predicted"/>
<dbReference type="EMBL" id="LN853524">
    <property type="protein sequence ID" value="CRY96106.1"/>
    <property type="molecule type" value="Genomic_DNA"/>
</dbReference>
<evidence type="ECO:0000313" key="1">
    <source>
        <dbReference type="EMBL" id="CRY96106.1"/>
    </source>
</evidence>
<sequence>MTDYRFVVRHIGYWRGAPHTWTTSYGFTGSGGATPDAAACSTLLSKDSAMCYSSSSGSVQGGAYECEVYASGGGVPIASYVAFDHTTPSSWVAYSASAWATKTTSAENIMEVALLVEWPAGVSRTGKAVKFRKWFHAVKASSVTPPAHDVSTADVTALTTGAMTLQSCLSTTYNLSLGNSRTLVGSPTVQPFYSNHQMPKGRRRKALVTAGGRYTGPTVDVPGPIEAD</sequence>
<protein>
    <submittedName>
        <fullName evidence="1">Uncharacterized protein</fullName>
    </submittedName>
</protein>
<accession>A0A0H5Q264</accession>
<reference evidence="1" key="1">
    <citation type="submission" date="2015-06" db="EMBL/GenBank/DDBJ databases">
        <authorList>
            <person name="Joergensen T."/>
        </authorList>
    </citation>
    <scope>NUCLEOTIDE SEQUENCE</scope>
    <source>
        <strain evidence="1">RGFK0925</strain>
    </source>
</reference>
<dbReference type="AlphaFoldDB" id="A0A0H5Q264"/>